<organism evidence="1">
    <name type="scientific">Trichophyton rubrum CBS 288.86</name>
    <dbReference type="NCBI Taxonomy" id="1215330"/>
    <lineage>
        <taxon>Eukaryota</taxon>
        <taxon>Fungi</taxon>
        <taxon>Dikarya</taxon>
        <taxon>Ascomycota</taxon>
        <taxon>Pezizomycotina</taxon>
        <taxon>Eurotiomycetes</taxon>
        <taxon>Eurotiomycetidae</taxon>
        <taxon>Onygenales</taxon>
        <taxon>Arthrodermataceae</taxon>
        <taxon>Trichophyton</taxon>
    </lineage>
</organism>
<dbReference type="Proteomes" id="UP000023758">
    <property type="component" value="Unassembled WGS sequence"/>
</dbReference>
<gene>
    <name evidence="1" type="ORF">H103_04351</name>
</gene>
<accession>A0A022W3D4</accession>
<reference evidence="1" key="1">
    <citation type="submission" date="2014-02" db="EMBL/GenBank/DDBJ databases">
        <title>The Genome Sequence of Trichophyton rubrum (morphotype fischeri) CBS 288.86.</title>
        <authorList>
            <consortium name="The Broad Institute Genomics Platform"/>
            <person name="Cuomo C.A."/>
            <person name="White T.C."/>
            <person name="Graser Y."/>
            <person name="Martinez-Rossi N."/>
            <person name="Heitman J."/>
            <person name="Young S.K."/>
            <person name="Zeng Q."/>
            <person name="Gargeya S."/>
            <person name="Abouelleil A."/>
            <person name="Alvarado L."/>
            <person name="Chapman S.B."/>
            <person name="Gainer-Dewar J."/>
            <person name="Goldberg J."/>
            <person name="Griggs A."/>
            <person name="Gujja S."/>
            <person name="Hansen M."/>
            <person name="Howarth C."/>
            <person name="Imamovic A."/>
            <person name="Larimer J."/>
            <person name="Martinez D."/>
            <person name="Murphy C."/>
            <person name="Pearson M.D."/>
            <person name="Persinoti G."/>
            <person name="Poon T."/>
            <person name="Priest M."/>
            <person name="Roberts A.D."/>
            <person name="Saif S."/>
            <person name="Shea T.D."/>
            <person name="Sykes S.N."/>
            <person name="Wortman J."/>
            <person name="Nusbaum C."/>
            <person name="Birren B."/>
        </authorList>
    </citation>
    <scope>NUCLEOTIDE SEQUENCE [LARGE SCALE GENOMIC DNA]</scope>
    <source>
        <strain evidence="1">CBS 288.86</strain>
    </source>
</reference>
<dbReference type="AlphaFoldDB" id="A0A022W3D4"/>
<dbReference type="HOGENOM" id="CLU_1788191_0_0_1"/>
<sequence length="162" mass="18571">MDSVCKFISEWVSASSPSTEETRRRERRSMEKDAEAFRSALRIEHVIDGFEDDVRDMYPDRTDIITVIKKFRQVLYDEHGGVPPSSVLCLPPTIQAQGKMTYDRVVERWSDWTSLSKEFPFLTGFPSIEEQADSIDDSEALAVETAIAMQKWHVDKYGNALC</sequence>
<evidence type="ECO:0000313" key="1">
    <source>
        <dbReference type="EMBL" id="EZF52616.1"/>
    </source>
</evidence>
<dbReference type="EMBL" id="KK207845">
    <property type="protein sequence ID" value="EZF52616.1"/>
    <property type="molecule type" value="Genomic_DNA"/>
</dbReference>
<dbReference type="OrthoDB" id="4170894at2759"/>
<protein>
    <submittedName>
        <fullName evidence="1">Uncharacterized protein</fullName>
    </submittedName>
</protein>
<proteinExistence type="predicted"/>
<name>A0A022W3D4_TRIRU</name>